<dbReference type="Pfam" id="PF06966">
    <property type="entry name" value="DUF1295"/>
    <property type="match status" value="1"/>
</dbReference>
<dbReference type="AlphaFoldDB" id="A0AAV5GM68"/>
<dbReference type="PANTHER" id="PTHR32251">
    <property type="entry name" value="3-OXO-5-ALPHA-STEROID 4-DEHYDROGENASE"/>
    <property type="match status" value="1"/>
</dbReference>
<dbReference type="GO" id="GO:0016020">
    <property type="term" value="C:membrane"/>
    <property type="evidence" value="ECO:0007669"/>
    <property type="project" value="TreeGrafter"/>
</dbReference>
<proteinExistence type="predicted"/>
<dbReference type="EMBL" id="BQKY01000014">
    <property type="protein sequence ID" value="GJN93381.1"/>
    <property type="molecule type" value="Genomic_DNA"/>
</dbReference>
<dbReference type="InterPro" id="IPR010721">
    <property type="entry name" value="UstE-like"/>
</dbReference>
<sequence>MLAATPHHASHSLVPSLAAFPSALPASFAPASLQHWHAPAPSLPEVARTTHPRAHRYLDPRTDPLHPAILFSLATSAFVFVVGQLTGNASQVDRLWTTLPLIYSAHFTFWPYLTGTVARVVDLDPRMLLVFALQCCWSLRLTYQSSRRGFLDPRSEDYRWPIVRRALPRWLWVLFDLAFISLAQNLLLLAAELPQYLLLSHHLASSRSSLAAAVGKLTPKHAQTAPVPLNVADALLALAFVTTLALEMRADNEQQRFQNLKHAALDKQRRGQQLSLREQKAVERGFVADGLWAWSRHPNFACEQTTWYILYAFTVLPFLPLSQSITSHPLSTLSSALTPAALLPAGKKLAYDLSNAVPSLDALLTSLEHPLLSLRAALASASLSSSSSFSLANARALAARAKLHALVFKHELQRDEGTLWNYSVVAPLSMSALFLGSTWLTEKLSCGKYPLYPTYQRRVAKFWPVLTPLKGAWLALSGARRGRAERAIWGAGEGRQGKLKQK</sequence>
<evidence type="ECO:0000313" key="2">
    <source>
        <dbReference type="Proteomes" id="UP001342314"/>
    </source>
</evidence>
<dbReference type="Proteomes" id="UP001342314">
    <property type="component" value="Unassembled WGS sequence"/>
</dbReference>
<comment type="caution">
    <text evidence="1">The sequence shown here is derived from an EMBL/GenBank/DDBJ whole genome shotgun (WGS) entry which is preliminary data.</text>
</comment>
<reference evidence="1 2" key="1">
    <citation type="submission" date="2021-12" db="EMBL/GenBank/DDBJ databases">
        <title>High titer production of polyol ester of fatty acids by Rhodotorula paludigena BS15 towards product separation-free biomass refinery.</title>
        <authorList>
            <person name="Mano J."/>
            <person name="Ono H."/>
            <person name="Tanaka T."/>
            <person name="Naito K."/>
            <person name="Sushida H."/>
            <person name="Ike M."/>
            <person name="Tokuyasu K."/>
            <person name="Kitaoka M."/>
        </authorList>
    </citation>
    <scope>NUCLEOTIDE SEQUENCE [LARGE SCALE GENOMIC DNA]</scope>
    <source>
        <strain evidence="1 2">BS15</strain>
    </source>
</reference>
<keyword evidence="2" id="KW-1185">Reference proteome</keyword>
<gene>
    <name evidence="1" type="ORF">Rhopal_006435-T1</name>
</gene>
<dbReference type="PANTHER" id="PTHR32251:SF23">
    <property type="entry name" value="3-OXO-5-ALPHA-STEROID 4-DEHYDROGENASE (DUF1295)"/>
    <property type="match status" value="1"/>
</dbReference>
<name>A0AAV5GM68_9BASI</name>
<evidence type="ECO:0008006" key="3">
    <source>
        <dbReference type="Google" id="ProtNLM"/>
    </source>
</evidence>
<protein>
    <recommendedName>
        <fullName evidence="3">DUF1295-domain-containing protein</fullName>
    </recommendedName>
</protein>
<organism evidence="1 2">
    <name type="scientific">Rhodotorula paludigena</name>
    <dbReference type="NCBI Taxonomy" id="86838"/>
    <lineage>
        <taxon>Eukaryota</taxon>
        <taxon>Fungi</taxon>
        <taxon>Dikarya</taxon>
        <taxon>Basidiomycota</taxon>
        <taxon>Pucciniomycotina</taxon>
        <taxon>Microbotryomycetes</taxon>
        <taxon>Sporidiobolales</taxon>
        <taxon>Sporidiobolaceae</taxon>
        <taxon>Rhodotorula</taxon>
    </lineage>
</organism>
<evidence type="ECO:0000313" key="1">
    <source>
        <dbReference type="EMBL" id="GJN93381.1"/>
    </source>
</evidence>
<accession>A0AAV5GM68</accession>